<dbReference type="RefSeq" id="WP_264282799.1">
    <property type="nucleotide sequence ID" value="NZ_CP107006.1"/>
</dbReference>
<evidence type="ECO:0000259" key="1">
    <source>
        <dbReference type="Pfam" id="PF13454"/>
    </source>
</evidence>
<dbReference type="Proteomes" id="UP001162741">
    <property type="component" value="Chromosome"/>
</dbReference>
<dbReference type="Gene3D" id="3.50.50.60">
    <property type="entry name" value="FAD/NAD(P)-binding domain"/>
    <property type="match status" value="1"/>
</dbReference>
<accession>A0ABY6J9L9</accession>
<dbReference type="SUPFAM" id="SSF51905">
    <property type="entry name" value="FAD/NAD(P)-binding domain"/>
    <property type="match status" value="1"/>
</dbReference>
<dbReference type="PANTHER" id="PTHR40254">
    <property type="entry name" value="BLR0577 PROTEIN"/>
    <property type="match status" value="1"/>
</dbReference>
<dbReference type="InterPro" id="IPR036188">
    <property type="entry name" value="FAD/NAD-bd_sf"/>
</dbReference>
<reference evidence="2" key="1">
    <citation type="submission" date="2022-10" db="EMBL/GenBank/DDBJ databases">
        <title>Chitinophaga sp. nov., isolated from soil.</title>
        <authorList>
            <person name="Jeon C.O."/>
        </authorList>
    </citation>
    <scope>NUCLEOTIDE SEQUENCE</scope>
    <source>
        <strain evidence="2">R8</strain>
    </source>
</reference>
<organism evidence="2 3">
    <name type="scientific">Chitinophaga horti</name>
    <dbReference type="NCBI Taxonomy" id="2920382"/>
    <lineage>
        <taxon>Bacteria</taxon>
        <taxon>Pseudomonadati</taxon>
        <taxon>Bacteroidota</taxon>
        <taxon>Chitinophagia</taxon>
        <taxon>Chitinophagales</taxon>
        <taxon>Chitinophagaceae</taxon>
        <taxon>Chitinophaga</taxon>
    </lineage>
</organism>
<keyword evidence="3" id="KW-1185">Reference proteome</keyword>
<evidence type="ECO:0000313" key="2">
    <source>
        <dbReference type="EMBL" id="UYQ94991.1"/>
    </source>
</evidence>
<proteinExistence type="predicted"/>
<evidence type="ECO:0000313" key="3">
    <source>
        <dbReference type="Proteomes" id="UP001162741"/>
    </source>
</evidence>
<name>A0ABY6J9L9_9BACT</name>
<dbReference type="Pfam" id="PF13454">
    <property type="entry name" value="NAD_binding_9"/>
    <property type="match status" value="1"/>
</dbReference>
<feature type="domain" description="FAD-dependent urate hydroxylase HpyO/Asp monooxygenase CreE-like FAD/NAD(P)-binding" evidence="1">
    <location>
        <begin position="10"/>
        <end position="171"/>
    </location>
</feature>
<dbReference type="PANTHER" id="PTHR40254:SF1">
    <property type="entry name" value="BLR0577 PROTEIN"/>
    <property type="match status" value="1"/>
</dbReference>
<gene>
    <name evidence="2" type="ORF">MKQ68_07775</name>
</gene>
<dbReference type="InterPro" id="IPR052189">
    <property type="entry name" value="L-asp_N-monooxygenase_NS-form"/>
</dbReference>
<protein>
    <submittedName>
        <fullName evidence="2">FAD/NAD(P)-binding protein</fullName>
    </submittedName>
</protein>
<dbReference type="InterPro" id="IPR038732">
    <property type="entry name" value="HpyO/CreE_NAD-binding"/>
</dbReference>
<sequence length="573" mass="64092">MYKDHTPNLAIIGGGPGGLFMFKRLLEQDEKNWTITIFEKNDCLGAGMPYSKDGACLEHVTNVSGNEIPEIVVGLADWVKTQPAAFLKSYGIDADKFHEYKVVPRLLFGAYLSDQFKRLKQRAVDAGIKVTCHFGTEVTDIIDEPEGRTVTVCTADKSYTFDSVIIATGHFWPRIHENEVKGYFDSPYPPSKLDFTVNGPVAIKGASLTAIDAIRTLARNHGHFQSNDDGRLQYTLKTDHPDFNIVMHSRNGLLPAVRFHLEDSTMGRSTVLTRDEVVANQEENGGFLSLDYVFEKTFKAPLRERHPAFYQEIHDMGIEAFVDRMMTMRENIPPFDLFKAEYVEAEKSIRRQQPVHWKEMLAVLSFTMNFPAKYFSAEDMLRLQKTLMPLISLVIAFVPQSSAAEMIALYEAGILQLQSVGDNSHVEPQQEGGVIYSIWDDAGEERNTSYPYFIDCTGQPHLKFEDFPFKGLHSGSISPAKVKFADQAKGEAAYKDGDPRVSKDAAGNYYLSVGGIAINDHFQIVDQYNAYNERIYVMAVPFMSGFNPDYSGLDFCEAASAAIATALCISATK</sequence>
<dbReference type="EMBL" id="CP107006">
    <property type="protein sequence ID" value="UYQ94991.1"/>
    <property type="molecule type" value="Genomic_DNA"/>
</dbReference>